<organism evidence="1 2">
    <name type="scientific">Paramuricea clavata</name>
    <name type="common">Red gorgonian</name>
    <name type="synonym">Violescent sea-whip</name>
    <dbReference type="NCBI Taxonomy" id="317549"/>
    <lineage>
        <taxon>Eukaryota</taxon>
        <taxon>Metazoa</taxon>
        <taxon>Cnidaria</taxon>
        <taxon>Anthozoa</taxon>
        <taxon>Octocorallia</taxon>
        <taxon>Malacalcyonacea</taxon>
        <taxon>Plexauridae</taxon>
        <taxon>Paramuricea</taxon>
    </lineage>
</organism>
<evidence type="ECO:0000313" key="2">
    <source>
        <dbReference type="Proteomes" id="UP001152795"/>
    </source>
</evidence>
<dbReference type="EMBL" id="CACRXK020002378">
    <property type="protein sequence ID" value="CAB3994035.1"/>
    <property type="molecule type" value="Genomic_DNA"/>
</dbReference>
<accession>A0A6S7GQX6</accession>
<reference evidence="1" key="1">
    <citation type="submission" date="2020-04" db="EMBL/GenBank/DDBJ databases">
        <authorList>
            <person name="Alioto T."/>
            <person name="Alioto T."/>
            <person name="Gomez Garrido J."/>
        </authorList>
    </citation>
    <scope>NUCLEOTIDE SEQUENCE</scope>
    <source>
        <strain evidence="1">A484AB</strain>
    </source>
</reference>
<proteinExistence type="predicted"/>
<comment type="caution">
    <text evidence="1">The sequence shown here is derived from an EMBL/GenBank/DDBJ whole genome shotgun (WGS) entry which is preliminary data.</text>
</comment>
<dbReference type="Proteomes" id="UP001152795">
    <property type="component" value="Unassembled WGS sequence"/>
</dbReference>
<name>A0A6S7GQX6_PARCT</name>
<evidence type="ECO:0000313" key="1">
    <source>
        <dbReference type="EMBL" id="CAB3994035.1"/>
    </source>
</evidence>
<sequence length="90" mass="10705">KQTEIFSLYLLMHCTHFLTFFLLENHLRQRVLKTTCLELLISLYGIHPLHFLLALVPHQVTIKLYQKICQQHSILLITNFYYNECSKDLG</sequence>
<feature type="non-terminal residue" evidence="1">
    <location>
        <position position="90"/>
    </location>
</feature>
<keyword evidence="2" id="KW-1185">Reference proteome</keyword>
<gene>
    <name evidence="1" type="ORF">PACLA_8A077794</name>
</gene>
<dbReference type="AlphaFoldDB" id="A0A6S7GQX6"/>
<protein>
    <submittedName>
        <fullName evidence="1">Uncharacterized protein</fullName>
    </submittedName>
</protein>